<dbReference type="GO" id="GO:0042918">
    <property type="term" value="P:alkanesulfonate transmembrane transport"/>
    <property type="evidence" value="ECO:0007669"/>
    <property type="project" value="TreeGrafter"/>
</dbReference>
<dbReference type="OrthoDB" id="8877897at2"/>
<evidence type="ECO:0000256" key="2">
    <source>
        <dbReference type="ARBA" id="ARBA00010742"/>
    </source>
</evidence>
<feature type="signal peptide" evidence="4">
    <location>
        <begin position="1"/>
        <end position="35"/>
    </location>
</feature>
<evidence type="ECO:0000256" key="4">
    <source>
        <dbReference type="SAM" id="SignalP"/>
    </source>
</evidence>
<dbReference type="Gene3D" id="3.40.190.10">
    <property type="entry name" value="Periplasmic binding protein-like II"/>
    <property type="match status" value="2"/>
</dbReference>
<dbReference type="InterPro" id="IPR015168">
    <property type="entry name" value="SsuA/THI5"/>
</dbReference>
<dbReference type="RefSeq" id="WP_125566857.1">
    <property type="nucleotide sequence ID" value="NZ_AP019307.1"/>
</dbReference>
<evidence type="ECO:0000313" key="6">
    <source>
        <dbReference type="EMBL" id="BBH16446.1"/>
    </source>
</evidence>
<evidence type="ECO:0000256" key="1">
    <source>
        <dbReference type="ARBA" id="ARBA00004418"/>
    </source>
</evidence>
<comment type="similarity">
    <text evidence="2">Belongs to the bacterial solute-binding protein SsuA/TauA family.</text>
</comment>
<protein>
    <submittedName>
        <fullName evidence="6">ABC-type transport system periplasmic component</fullName>
    </submittedName>
</protein>
<gene>
    <name evidence="6" type="ORF">Back2_07330</name>
</gene>
<dbReference type="Pfam" id="PF09084">
    <property type="entry name" value="NMT1"/>
    <property type="match status" value="1"/>
</dbReference>
<name>A0A3G9IDL3_9ACTN</name>
<dbReference type="GO" id="GO:0042597">
    <property type="term" value="C:periplasmic space"/>
    <property type="evidence" value="ECO:0007669"/>
    <property type="project" value="UniProtKB-SubCell"/>
</dbReference>
<dbReference type="PROSITE" id="PS51257">
    <property type="entry name" value="PROKAR_LIPOPROTEIN"/>
    <property type="match status" value="1"/>
</dbReference>
<feature type="domain" description="SsuA/THI5-like" evidence="5">
    <location>
        <begin position="80"/>
        <end position="264"/>
    </location>
</feature>
<dbReference type="SUPFAM" id="SSF53850">
    <property type="entry name" value="Periplasmic binding protein-like II"/>
    <property type="match status" value="1"/>
</dbReference>
<keyword evidence="3 4" id="KW-0732">Signal</keyword>
<reference evidence="6 7" key="1">
    <citation type="submission" date="2018-11" db="EMBL/GenBank/DDBJ databases">
        <title>Complete genome sequence of Nocardioides baekrokdamisoli strain KCTC 39748.</title>
        <authorList>
            <person name="Kang S.W."/>
            <person name="Lee K.C."/>
            <person name="Kim K.K."/>
            <person name="Kim J.S."/>
            <person name="Kim D.S."/>
            <person name="Ko S.H."/>
            <person name="Yang S.H."/>
            <person name="Shin Y.K."/>
            <person name="Lee J.S."/>
        </authorList>
    </citation>
    <scope>NUCLEOTIDE SEQUENCE [LARGE SCALE GENOMIC DNA]</scope>
    <source>
        <strain evidence="6 7">KCTC 39748</strain>
    </source>
</reference>
<organism evidence="6 7">
    <name type="scientific">Nocardioides baekrokdamisoli</name>
    <dbReference type="NCBI Taxonomy" id="1804624"/>
    <lineage>
        <taxon>Bacteria</taxon>
        <taxon>Bacillati</taxon>
        <taxon>Actinomycetota</taxon>
        <taxon>Actinomycetes</taxon>
        <taxon>Propionibacteriales</taxon>
        <taxon>Nocardioidaceae</taxon>
        <taxon>Nocardioides</taxon>
    </lineage>
</organism>
<evidence type="ECO:0000256" key="3">
    <source>
        <dbReference type="ARBA" id="ARBA00022729"/>
    </source>
</evidence>
<keyword evidence="7" id="KW-1185">Reference proteome</keyword>
<evidence type="ECO:0000313" key="7">
    <source>
        <dbReference type="Proteomes" id="UP000271573"/>
    </source>
</evidence>
<proteinExistence type="inferred from homology"/>
<dbReference type="KEGG" id="nbe:Back2_07330"/>
<dbReference type="EMBL" id="AP019307">
    <property type="protein sequence ID" value="BBH16446.1"/>
    <property type="molecule type" value="Genomic_DNA"/>
</dbReference>
<dbReference type="PANTHER" id="PTHR30024">
    <property type="entry name" value="ALIPHATIC SULFONATES-BINDING PROTEIN-RELATED"/>
    <property type="match status" value="1"/>
</dbReference>
<dbReference type="InterPro" id="IPR006311">
    <property type="entry name" value="TAT_signal"/>
</dbReference>
<comment type="subcellular location">
    <subcellularLocation>
        <location evidence="1">Periplasm</location>
    </subcellularLocation>
</comment>
<sequence length="345" mass="35343">MTITRRPRTLAAAAAVAAVALGSLTACGSASGAKAADGSTVVRYQSYSGAVDPLQLAAALGKLPGVTLKKEGDVTGGPASLQALVSNQIDISSSAFYGAIAQVVATGAPIKSVVATYGTNAQTSSAIVALKDSSLTADPHSLIGKKVAVNTLGANAEAVLDTWFAKSGLSADQIKQITLVALPPLNTLQALKQGQVDAAYISSGQLRAAGAAVSLKTLTTDAKVIGYYNGGGVSLRNDWIQNHADVSRTLASGIGYAIDYIASHKRAEVLAVYDKWLRDNGYADAVDAVDQNWSGSTGVSTKGGSIADKDISIWLAWLSSRGDVDLSKVKPSDVYTNALNTEAGK</sequence>
<feature type="chain" id="PRO_5018053181" evidence="4">
    <location>
        <begin position="36"/>
        <end position="345"/>
    </location>
</feature>
<accession>A0A3G9IDL3</accession>
<dbReference type="AlphaFoldDB" id="A0A3G9IDL3"/>
<dbReference type="PANTHER" id="PTHR30024:SF47">
    <property type="entry name" value="TAURINE-BINDING PERIPLASMIC PROTEIN"/>
    <property type="match status" value="1"/>
</dbReference>
<evidence type="ECO:0000259" key="5">
    <source>
        <dbReference type="Pfam" id="PF09084"/>
    </source>
</evidence>
<dbReference type="PROSITE" id="PS51318">
    <property type="entry name" value="TAT"/>
    <property type="match status" value="1"/>
</dbReference>
<dbReference type="Proteomes" id="UP000271573">
    <property type="component" value="Chromosome"/>
</dbReference>